<dbReference type="GO" id="GO:0004222">
    <property type="term" value="F:metalloendopeptidase activity"/>
    <property type="evidence" value="ECO:0007669"/>
    <property type="project" value="TreeGrafter"/>
</dbReference>
<dbReference type="GO" id="GO:0032153">
    <property type="term" value="C:cell division site"/>
    <property type="evidence" value="ECO:0007669"/>
    <property type="project" value="TreeGrafter"/>
</dbReference>
<dbReference type="InterPro" id="IPR050570">
    <property type="entry name" value="Cell_wall_metabolism_enzyme"/>
</dbReference>
<accession>C3X7F4</accession>
<dbReference type="SMART" id="SM00257">
    <property type="entry name" value="LysM"/>
    <property type="match status" value="1"/>
</dbReference>
<dbReference type="InterPro" id="IPR036779">
    <property type="entry name" value="LysM_dom_sf"/>
</dbReference>
<keyword evidence="5" id="KW-1185">Reference proteome</keyword>
<dbReference type="GO" id="GO:0009279">
    <property type="term" value="C:cell outer membrane"/>
    <property type="evidence" value="ECO:0007669"/>
    <property type="project" value="TreeGrafter"/>
</dbReference>
<dbReference type="Pfam" id="PF01551">
    <property type="entry name" value="Peptidase_M23"/>
    <property type="match status" value="1"/>
</dbReference>
<dbReference type="PROSITE" id="PS51782">
    <property type="entry name" value="LYSM"/>
    <property type="match status" value="1"/>
</dbReference>
<feature type="domain" description="LysM" evidence="3">
    <location>
        <begin position="48"/>
        <end position="92"/>
    </location>
</feature>
<organism evidence="4 5">
    <name type="scientific">Oxalobacter formigenes OXCC13</name>
    <dbReference type="NCBI Taxonomy" id="556269"/>
    <lineage>
        <taxon>Bacteria</taxon>
        <taxon>Pseudomonadati</taxon>
        <taxon>Pseudomonadota</taxon>
        <taxon>Betaproteobacteria</taxon>
        <taxon>Burkholderiales</taxon>
        <taxon>Oxalobacteraceae</taxon>
        <taxon>Oxalobacter</taxon>
    </lineage>
</organism>
<dbReference type="Pfam" id="PF01476">
    <property type="entry name" value="LysM"/>
    <property type="match status" value="1"/>
</dbReference>
<protein>
    <submittedName>
        <fullName evidence="4">Peptidase, M23 family</fullName>
        <ecNumber evidence="4">3.4.24.-</ecNumber>
    </submittedName>
</protein>
<dbReference type="PROSITE" id="PS51257">
    <property type="entry name" value="PROKAR_LIPOPROTEIN"/>
    <property type="match status" value="1"/>
</dbReference>
<dbReference type="STRING" id="847.BRW83_2121"/>
<dbReference type="EC" id="3.4.24.-" evidence="4"/>
<gene>
    <name evidence="4" type="ORF">OFBG_00158</name>
</gene>
<evidence type="ECO:0000256" key="2">
    <source>
        <dbReference type="SAM" id="SignalP"/>
    </source>
</evidence>
<dbReference type="PANTHER" id="PTHR21666:SF263">
    <property type="entry name" value="MUREIN HYDROLASE ACTIVATOR NLPD"/>
    <property type="match status" value="1"/>
</dbReference>
<dbReference type="SUPFAM" id="SSF51261">
    <property type="entry name" value="Duplicated hybrid motif"/>
    <property type="match status" value="1"/>
</dbReference>
<dbReference type="CDD" id="cd00118">
    <property type="entry name" value="LysM"/>
    <property type="match status" value="1"/>
</dbReference>
<evidence type="ECO:0000313" key="4">
    <source>
        <dbReference type="EMBL" id="EEO29130.1"/>
    </source>
</evidence>
<reference evidence="4 5" key="1">
    <citation type="submission" date="2009-02" db="EMBL/GenBank/DDBJ databases">
        <title>The Genome Sequence of Oxalobacter formigenes OXCC13.</title>
        <authorList>
            <consortium name="The Broad Institute Genome Sequencing Platform"/>
            <person name="Ward D."/>
            <person name="Young S.K."/>
            <person name="Kodira C.D."/>
            <person name="Zeng Q."/>
            <person name="Koehrsen M."/>
            <person name="Alvarado L."/>
            <person name="Berlin A."/>
            <person name="Borenstein D."/>
            <person name="Chen Z."/>
            <person name="Engels R."/>
            <person name="Freedman E."/>
            <person name="Gellesch M."/>
            <person name="Goldberg J."/>
            <person name="Griggs A."/>
            <person name="Gujja S."/>
            <person name="Heiman D."/>
            <person name="Hepburn T."/>
            <person name="Howarth C."/>
            <person name="Jen D."/>
            <person name="Larson L."/>
            <person name="Lewis B."/>
            <person name="Mehta T."/>
            <person name="Park D."/>
            <person name="Pearson M."/>
            <person name="Roberts A."/>
            <person name="Saif S."/>
            <person name="Shea T."/>
            <person name="Shenoy N."/>
            <person name="Sisk P."/>
            <person name="Stolte C."/>
            <person name="Sykes S."/>
            <person name="Walk T."/>
            <person name="White J."/>
            <person name="Yandava C."/>
            <person name="Allison M.J."/>
            <person name="Lander E."/>
            <person name="Nusbaum C."/>
            <person name="Galagan J."/>
            <person name="Birren B."/>
        </authorList>
    </citation>
    <scope>NUCLEOTIDE SEQUENCE [LARGE SCALE GENOMIC DNA]</scope>
    <source>
        <strain evidence="4 5">OXCC13</strain>
    </source>
</reference>
<dbReference type="Proteomes" id="UP000005089">
    <property type="component" value="Unassembled WGS sequence"/>
</dbReference>
<evidence type="ECO:0000259" key="3">
    <source>
        <dbReference type="PROSITE" id="PS51782"/>
    </source>
</evidence>
<dbReference type="eggNOG" id="COG4942">
    <property type="taxonomic scope" value="Bacteria"/>
</dbReference>
<dbReference type="HOGENOM" id="CLU_029425_0_3_4"/>
<dbReference type="RefSeq" id="WP_005879437.1">
    <property type="nucleotide sequence ID" value="NZ_CP019430.1"/>
</dbReference>
<dbReference type="AlphaFoldDB" id="C3X7F4"/>
<comment type="similarity">
    <text evidence="1">Belongs to the E.coli NlpD/Haemophilus LppB family.</text>
</comment>
<dbReference type="InterPro" id="IPR011055">
    <property type="entry name" value="Dup_hybrid_motif"/>
</dbReference>
<keyword evidence="4" id="KW-0378">Hydrolase</keyword>
<dbReference type="PANTHER" id="PTHR21666">
    <property type="entry name" value="PEPTIDASE-RELATED"/>
    <property type="match status" value="1"/>
</dbReference>
<dbReference type="InterPro" id="IPR016047">
    <property type="entry name" value="M23ase_b-sheet_dom"/>
</dbReference>
<keyword evidence="2" id="KW-0732">Signal</keyword>
<dbReference type="GeneID" id="77135948"/>
<feature type="chain" id="PRO_5030166947" evidence="2">
    <location>
        <begin position="19"/>
        <end position="267"/>
    </location>
</feature>
<dbReference type="EMBL" id="GG658170">
    <property type="protein sequence ID" value="EEO29130.1"/>
    <property type="molecule type" value="Genomic_DNA"/>
</dbReference>
<dbReference type="Gene3D" id="3.10.350.10">
    <property type="entry name" value="LysM domain"/>
    <property type="match status" value="1"/>
</dbReference>
<evidence type="ECO:0000256" key="1">
    <source>
        <dbReference type="ARBA" id="ARBA00038420"/>
    </source>
</evidence>
<sequence length="267" mass="28608">MKKIVYPLLLVSCAGLFACSSPQKTAPISDRSSITTSNPYQPIDRNTIRYTVKRGDTLSQIARRSGHSVHDLAGWNNLANVNALEVGQVLRVQPPEGAAATTAVASSSAVQVRSIDEAKKESGKKTVTQSSAAPAAVAANGSAKEVSGIVWSWPTQGNVITPYQPGKNRGIDISGTKGQKVVAAADGTVLHRGNMNGYGNLVIIKHSDGVLSAYAHNDKILVKEKQLVKRGQQIAEMGNTDSDKVKLHFEIRYQGKPVDPMKYLPEH</sequence>
<proteinExistence type="inferred from homology"/>
<dbReference type="CDD" id="cd12797">
    <property type="entry name" value="M23_peptidase"/>
    <property type="match status" value="1"/>
</dbReference>
<name>C3X7F4_OXAFO</name>
<dbReference type="OrthoDB" id="9795421at2"/>
<evidence type="ECO:0000313" key="5">
    <source>
        <dbReference type="Proteomes" id="UP000005089"/>
    </source>
</evidence>
<feature type="signal peptide" evidence="2">
    <location>
        <begin position="1"/>
        <end position="18"/>
    </location>
</feature>
<dbReference type="Gene3D" id="2.70.70.10">
    <property type="entry name" value="Glucose Permease (Domain IIA)"/>
    <property type="match status" value="1"/>
</dbReference>
<dbReference type="InterPro" id="IPR018392">
    <property type="entry name" value="LysM"/>
</dbReference>